<keyword evidence="2" id="KW-1185">Reference proteome</keyword>
<feature type="compositionally biased region" description="Basic and acidic residues" evidence="1">
    <location>
        <begin position="28"/>
        <end position="40"/>
    </location>
</feature>
<sequence length="100" mass="11261">MTLTNGTMRPAMRNRSPSGRIVISADDWSERRRERERERATASSAIGSRGLMRVCNAETQSANKVLFVIHVFHATNRATPLGQSPKTYFLTARRFSQVHG</sequence>
<proteinExistence type="predicted"/>
<dbReference type="AlphaFoldDB" id="A0A914W772"/>
<dbReference type="WBParaSite" id="PSAMB.scaffold3212size19246.g20782.t1">
    <property type="protein sequence ID" value="PSAMB.scaffold3212size19246.g20782.t1"/>
    <property type="gene ID" value="PSAMB.scaffold3212size19246.g20782"/>
</dbReference>
<protein>
    <submittedName>
        <fullName evidence="3">Uncharacterized protein</fullName>
    </submittedName>
</protein>
<organism evidence="2 3">
    <name type="scientific">Plectus sambesii</name>
    <dbReference type="NCBI Taxonomy" id="2011161"/>
    <lineage>
        <taxon>Eukaryota</taxon>
        <taxon>Metazoa</taxon>
        <taxon>Ecdysozoa</taxon>
        <taxon>Nematoda</taxon>
        <taxon>Chromadorea</taxon>
        <taxon>Plectida</taxon>
        <taxon>Plectina</taxon>
        <taxon>Plectoidea</taxon>
        <taxon>Plectidae</taxon>
        <taxon>Plectus</taxon>
    </lineage>
</organism>
<name>A0A914W772_9BILA</name>
<evidence type="ECO:0000313" key="3">
    <source>
        <dbReference type="WBParaSite" id="PSAMB.scaffold3212size19246.g20782.t1"/>
    </source>
</evidence>
<feature type="region of interest" description="Disordered" evidence="1">
    <location>
        <begin position="1"/>
        <end position="44"/>
    </location>
</feature>
<accession>A0A914W772</accession>
<evidence type="ECO:0000313" key="2">
    <source>
        <dbReference type="Proteomes" id="UP000887566"/>
    </source>
</evidence>
<evidence type="ECO:0000256" key="1">
    <source>
        <dbReference type="SAM" id="MobiDB-lite"/>
    </source>
</evidence>
<reference evidence="3" key="1">
    <citation type="submission" date="2022-11" db="UniProtKB">
        <authorList>
            <consortium name="WormBaseParasite"/>
        </authorList>
    </citation>
    <scope>IDENTIFICATION</scope>
</reference>
<dbReference type="Proteomes" id="UP000887566">
    <property type="component" value="Unplaced"/>
</dbReference>